<organism evidence="1 2">
    <name type="scientific">Solanum commersonii</name>
    <name type="common">Commerson's wild potato</name>
    <name type="synonym">Commerson's nightshade</name>
    <dbReference type="NCBI Taxonomy" id="4109"/>
    <lineage>
        <taxon>Eukaryota</taxon>
        <taxon>Viridiplantae</taxon>
        <taxon>Streptophyta</taxon>
        <taxon>Embryophyta</taxon>
        <taxon>Tracheophyta</taxon>
        <taxon>Spermatophyta</taxon>
        <taxon>Magnoliopsida</taxon>
        <taxon>eudicotyledons</taxon>
        <taxon>Gunneridae</taxon>
        <taxon>Pentapetalae</taxon>
        <taxon>asterids</taxon>
        <taxon>lamiids</taxon>
        <taxon>Solanales</taxon>
        <taxon>Solanaceae</taxon>
        <taxon>Solanoideae</taxon>
        <taxon>Solaneae</taxon>
        <taxon>Solanum</taxon>
    </lineage>
</organism>
<accession>A0A9J5WNC5</accession>
<dbReference type="AlphaFoldDB" id="A0A9J5WNC5"/>
<sequence>MFLVVASNPNAEEYNITNSQKENWKEKWSRNTTLQSNFPTLFSIASNSNTIISQNRKNNARAPLFKIEFPRPGTR</sequence>
<evidence type="ECO:0000313" key="1">
    <source>
        <dbReference type="EMBL" id="KAG5576528.1"/>
    </source>
</evidence>
<evidence type="ECO:0000313" key="2">
    <source>
        <dbReference type="Proteomes" id="UP000824120"/>
    </source>
</evidence>
<dbReference type="EMBL" id="JACXVP010000011">
    <property type="protein sequence ID" value="KAG5576528.1"/>
    <property type="molecule type" value="Genomic_DNA"/>
</dbReference>
<protein>
    <submittedName>
        <fullName evidence="1">Uncharacterized protein</fullName>
    </submittedName>
</protein>
<comment type="caution">
    <text evidence="1">The sequence shown here is derived from an EMBL/GenBank/DDBJ whole genome shotgun (WGS) entry which is preliminary data.</text>
</comment>
<proteinExistence type="predicted"/>
<name>A0A9J5WNC5_SOLCO</name>
<keyword evidence="2" id="KW-1185">Reference proteome</keyword>
<dbReference type="Proteomes" id="UP000824120">
    <property type="component" value="Chromosome 11"/>
</dbReference>
<gene>
    <name evidence="1" type="ORF">H5410_056662</name>
</gene>
<reference evidence="1 2" key="1">
    <citation type="submission" date="2020-09" db="EMBL/GenBank/DDBJ databases">
        <title>De no assembly of potato wild relative species, Solanum commersonii.</title>
        <authorList>
            <person name="Cho K."/>
        </authorList>
    </citation>
    <scope>NUCLEOTIDE SEQUENCE [LARGE SCALE GENOMIC DNA]</scope>
    <source>
        <strain evidence="1">LZ3.2</strain>
        <tissue evidence="1">Leaf</tissue>
    </source>
</reference>